<accession>A0A8S1L1I7</accession>
<proteinExistence type="predicted"/>
<evidence type="ECO:0000313" key="2">
    <source>
        <dbReference type="EMBL" id="CAD8060015.1"/>
    </source>
</evidence>
<keyword evidence="1" id="KW-1133">Transmembrane helix</keyword>
<name>A0A8S1L1I7_9CILI</name>
<keyword evidence="3" id="KW-1185">Reference proteome</keyword>
<organism evidence="2 3">
    <name type="scientific">Paramecium sonneborni</name>
    <dbReference type="NCBI Taxonomy" id="65129"/>
    <lineage>
        <taxon>Eukaryota</taxon>
        <taxon>Sar</taxon>
        <taxon>Alveolata</taxon>
        <taxon>Ciliophora</taxon>
        <taxon>Intramacronucleata</taxon>
        <taxon>Oligohymenophorea</taxon>
        <taxon>Peniculida</taxon>
        <taxon>Parameciidae</taxon>
        <taxon>Paramecium</taxon>
    </lineage>
</organism>
<protein>
    <recommendedName>
        <fullName evidence="4">Transmembrane protein</fullName>
    </recommendedName>
</protein>
<evidence type="ECO:0008006" key="4">
    <source>
        <dbReference type="Google" id="ProtNLM"/>
    </source>
</evidence>
<comment type="caution">
    <text evidence="2">The sequence shown here is derived from an EMBL/GenBank/DDBJ whole genome shotgun (WGS) entry which is preliminary data.</text>
</comment>
<gene>
    <name evidence="2" type="ORF">PSON_ATCC_30995.1.T0140033</name>
</gene>
<keyword evidence="1" id="KW-0812">Transmembrane</keyword>
<keyword evidence="1" id="KW-0472">Membrane</keyword>
<reference evidence="2" key="1">
    <citation type="submission" date="2021-01" db="EMBL/GenBank/DDBJ databases">
        <authorList>
            <consortium name="Genoscope - CEA"/>
            <person name="William W."/>
        </authorList>
    </citation>
    <scope>NUCLEOTIDE SEQUENCE</scope>
</reference>
<dbReference type="Proteomes" id="UP000692954">
    <property type="component" value="Unassembled WGS sequence"/>
</dbReference>
<feature type="transmembrane region" description="Helical" evidence="1">
    <location>
        <begin position="35"/>
        <end position="56"/>
    </location>
</feature>
<sequence>MQEKQVNLINFLDKFQTEFYQKIYKFQMNVLLMKNLMLVMIALKEYINITFIRWIITLNQYHKQCYNIQVNMILEIFVNSMLLQIKILQGQL</sequence>
<evidence type="ECO:0000313" key="3">
    <source>
        <dbReference type="Proteomes" id="UP000692954"/>
    </source>
</evidence>
<dbReference type="EMBL" id="CAJJDN010000014">
    <property type="protein sequence ID" value="CAD8060015.1"/>
    <property type="molecule type" value="Genomic_DNA"/>
</dbReference>
<evidence type="ECO:0000256" key="1">
    <source>
        <dbReference type="SAM" id="Phobius"/>
    </source>
</evidence>
<dbReference type="AlphaFoldDB" id="A0A8S1L1I7"/>